<evidence type="ECO:0000313" key="1">
    <source>
        <dbReference type="EMBL" id="QNF35308.1"/>
    </source>
</evidence>
<dbReference type="AlphaFoldDB" id="A0A7G7GDS4"/>
<accession>A0A7G7GDS4</accession>
<protein>
    <recommendedName>
        <fullName evidence="3">Type IX secretion system membrane protein PorP/SprF</fullName>
    </recommendedName>
</protein>
<dbReference type="KEGG" id="aswu:HUW51_22260"/>
<keyword evidence="2" id="KW-1185">Reference proteome</keyword>
<dbReference type="EMBL" id="CP055156">
    <property type="protein sequence ID" value="QNF35308.1"/>
    <property type="molecule type" value="Genomic_DNA"/>
</dbReference>
<proteinExistence type="predicted"/>
<dbReference type="RefSeq" id="WP_185271799.1">
    <property type="nucleotide sequence ID" value="NZ_CP055156.1"/>
</dbReference>
<gene>
    <name evidence="1" type="ORF">HUW51_22260</name>
</gene>
<reference evidence="1 2" key="1">
    <citation type="journal article" date="2018" name="Int. J. Syst. Evol. Microbiol.">
        <title>Adhaeribacter swui sp. nov., isolated from wet mud.</title>
        <authorList>
            <person name="Kim D.U."/>
            <person name="Kim K.W."/>
            <person name="Kang M.S."/>
            <person name="Kim J.Y."/>
            <person name="Jang J.H."/>
            <person name="Kim M.K."/>
        </authorList>
    </citation>
    <scope>NUCLEOTIDE SEQUENCE [LARGE SCALE GENOMIC DNA]</scope>
    <source>
        <strain evidence="1 2">KCTC 52873</strain>
    </source>
</reference>
<name>A0A7G7GDS4_9BACT</name>
<evidence type="ECO:0008006" key="3">
    <source>
        <dbReference type="Google" id="ProtNLM"/>
    </source>
</evidence>
<evidence type="ECO:0000313" key="2">
    <source>
        <dbReference type="Proteomes" id="UP000515237"/>
    </source>
</evidence>
<sequence length="339" mass="37591">MIKGFYAKTWLACFVFLFLDFVSRAQTFQPIFEDGEGRTAILAPMGYFGVNTENSSVRFQYFYSRSASQEIFTEPLKRNRFFWGITVAGSTAGGLSNLFSYGSFTPGTSASLFAGHRSLLFPAISKTGEPVLHGSRQIAIEDWLTLRVGGQAANYTLFDASRVFDEQLFQERFRGYSTQLAYTVLIGGATSVGASWDVSRVNNIDELTPINFKQQTIITSPGSGQTTRIFEEEVDAYSGVYTTNVVNTYSVDAVHCITPRSEINFALHGYGRLKRINEYSVYKAGLGFYLFPKSKVAGGLFVESNDLTNKISETKNFAKRLDVGLTVKYVLPKLGVPSP</sequence>
<dbReference type="Proteomes" id="UP000515237">
    <property type="component" value="Chromosome"/>
</dbReference>
<organism evidence="1 2">
    <name type="scientific">Adhaeribacter swui</name>
    <dbReference type="NCBI Taxonomy" id="2086471"/>
    <lineage>
        <taxon>Bacteria</taxon>
        <taxon>Pseudomonadati</taxon>
        <taxon>Bacteroidota</taxon>
        <taxon>Cytophagia</taxon>
        <taxon>Cytophagales</taxon>
        <taxon>Hymenobacteraceae</taxon>
        <taxon>Adhaeribacter</taxon>
    </lineage>
</organism>